<proteinExistence type="inferred from homology"/>
<keyword evidence="10" id="KW-0645">Protease</keyword>
<gene>
    <name evidence="10" type="ORF">GCM10011348_19180</name>
</gene>
<dbReference type="GO" id="GO:0006508">
    <property type="term" value="P:proteolysis"/>
    <property type="evidence" value="ECO:0007669"/>
    <property type="project" value="UniProtKB-KW"/>
</dbReference>
<evidence type="ECO:0000256" key="3">
    <source>
        <dbReference type="ARBA" id="ARBA00022692"/>
    </source>
</evidence>
<organism evidence="10 11">
    <name type="scientific">Marinobacterium nitratireducens</name>
    <dbReference type="NCBI Taxonomy" id="518897"/>
    <lineage>
        <taxon>Bacteria</taxon>
        <taxon>Pseudomonadati</taxon>
        <taxon>Pseudomonadota</taxon>
        <taxon>Gammaproteobacteria</taxon>
        <taxon>Oceanospirillales</taxon>
        <taxon>Oceanospirillaceae</taxon>
        <taxon>Marinobacterium</taxon>
    </lineage>
</organism>
<accession>A0A918DRX5</accession>
<dbReference type="InterPro" id="IPR035952">
    <property type="entry name" value="Rhomboid-like_sf"/>
</dbReference>
<evidence type="ECO:0000256" key="5">
    <source>
        <dbReference type="ARBA" id="ARBA00022989"/>
    </source>
</evidence>
<feature type="transmembrane region" description="Helical" evidence="7">
    <location>
        <begin position="254"/>
        <end position="276"/>
    </location>
</feature>
<dbReference type="AlphaFoldDB" id="A0A918DRX5"/>
<keyword evidence="11" id="KW-1185">Reference proteome</keyword>
<name>A0A918DRX5_9GAMM</name>
<dbReference type="InterPro" id="IPR038244">
    <property type="entry name" value="NRho_sf"/>
</dbReference>
<dbReference type="GO" id="GO:0016020">
    <property type="term" value="C:membrane"/>
    <property type="evidence" value="ECO:0007669"/>
    <property type="project" value="UniProtKB-SubCell"/>
</dbReference>
<dbReference type="SUPFAM" id="SSF144091">
    <property type="entry name" value="Rhomboid-like"/>
    <property type="match status" value="1"/>
</dbReference>
<sequence>MIKVLEVPLTEDLSGFTDVLWQQQVPHRVVERETTQELWVAPQVDAEQVLALYQHWRAGGDISGLRRARASGGGPFAPAVLRRTWLSLLLIGFSVLVSLLMGFGENLDWMRRFSIVEFQLRGDHVYYASLGQTLADGQWWRFLTPAFMHFNMPHLLFNLLWVWVAGRAIEALHGRWALVGLVVLSAVVSNLAQFWVSGPMFGGMSGVVFALLGYAWLWDRRGGRPAIGLPPALMGLMLLWLALGFTGVLESLGFGSIANTAHLAGLGAGLVWAFLWRGRVRR</sequence>
<feature type="transmembrane region" description="Helical" evidence="7">
    <location>
        <begin position="176"/>
        <end position="195"/>
    </location>
</feature>
<dbReference type="InterPro" id="IPR022764">
    <property type="entry name" value="Peptidase_S54_rhomboid_dom"/>
</dbReference>
<evidence type="ECO:0000259" key="9">
    <source>
        <dbReference type="Pfam" id="PF16733"/>
    </source>
</evidence>
<comment type="subcellular location">
    <subcellularLocation>
        <location evidence="1">Membrane</location>
        <topology evidence="1">Multi-pass membrane protein</topology>
    </subcellularLocation>
</comment>
<feature type="transmembrane region" description="Helical" evidence="7">
    <location>
        <begin position="146"/>
        <end position="164"/>
    </location>
</feature>
<evidence type="ECO:0000256" key="2">
    <source>
        <dbReference type="ARBA" id="ARBA00009045"/>
    </source>
</evidence>
<evidence type="ECO:0000256" key="1">
    <source>
        <dbReference type="ARBA" id="ARBA00004141"/>
    </source>
</evidence>
<dbReference type="GO" id="GO:0004252">
    <property type="term" value="F:serine-type endopeptidase activity"/>
    <property type="evidence" value="ECO:0007669"/>
    <property type="project" value="InterPro"/>
</dbReference>
<feature type="domain" description="Rhomboid protease N-terminal" evidence="9">
    <location>
        <begin position="2"/>
        <end position="59"/>
    </location>
</feature>
<protein>
    <submittedName>
        <fullName evidence="10">Rhomboid family intramembrane serine protease</fullName>
    </submittedName>
</protein>
<keyword evidence="5 7" id="KW-1133">Transmembrane helix</keyword>
<keyword evidence="3 7" id="KW-0812">Transmembrane</keyword>
<comment type="similarity">
    <text evidence="2">Belongs to the peptidase S54 family.</text>
</comment>
<comment type="caution">
    <text evidence="10">The sequence shown here is derived from an EMBL/GenBank/DDBJ whole genome shotgun (WGS) entry which is preliminary data.</text>
</comment>
<dbReference type="Proteomes" id="UP000599578">
    <property type="component" value="Unassembled WGS sequence"/>
</dbReference>
<dbReference type="EMBL" id="BMLT01000004">
    <property type="protein sequence ID" value="GGO81056.1"/>
    <property type="molecule type" value="Genomic_DNA"/>
</dbReference>
<evidence type="ECO:0000313" key="10">
    <source>
        <dbReference type="EMBL" id="GGO81056.1"/>
    </source>
</evidence>
<keyword evidence="4" id="KW-0378">Hydrolase</keyword>
<dbReference type="Gene3D" id="1.20.1540.10">
    <property type="entry name" value="Rhomboid-like"/>
    <property type="match status" value="1"/>
</dbReference>
<dbReference type="RefSeq" id="WP_188860364.1">
    <property type="nucleotide sequence ID" value="NZ_BMLT01000004.1"/>
</dbReference>
<evidence type="ECO:0000259" key="8">
    <source>
        <dbReference type="Pfam" id="PF01694"/>
    </source>
</evidence>
<evidence type="ECO:0000313" key="11">
    <source>
        <dbReference type="Proteomes" id="UP000599578"/>
    </source>
</evidence>
<dbReference type="Gene3D" id="3.30.70.2080">
    <property type="match status" value="1"/>
</dbReference>
<dbReference type="InterPro" id="IPR050925">
    <property type="entry name" value="Rhomboid_protease_S54"/>
</dbReference>
<keyword evidence="6 7" id="KW-0472">Membrane</keyword>
<feature type="transmembrane region" description="Helical" evidence="7">
    <location>
        <begin position="201"/>
        <end position="217"/>
    </location>
</feature>
<dbReference type="PANTHER" id="PTHR43731">
    <property type="entry name" value="RHOMBOID PROTEASE"/>
    <property type="match status" value="1"/>
</dbReference>
<reference evidence="10 11" key="1">
    <citation type="journal article" date="2014" name="Int. J. Syst. Evol. Microbiol.">
        <title>Complete genome sequence of Corynebacterium casei LMG S-19264T (=DSM 44701T), isolated from a smear-ripened cheese.</title>
        <authorList>
            <consortium name="US DOE Joint Genome Institute (JGI-PGF)"/>
            <person name="Walter F."/>
            <person name="Albersmeier A."/>
            <person name="Kalinowski J."/>
            <person name="Ruckert C."/>
        </authorList>
    </citation>
    <scope>NUCLEOTIDE SEQUENCE [LARGE SCALE GENOMIC DNA]</scope>
    <source>
        <strain evidence="10 11">CGMCC 1.7286</strain>
    </source>
</reference>
<dbReference type="InterPro" id="IPR031976">
    <property type="entry name" value="NRho"/>
</dbReference>
<feature type="transmembrane region" description="Helical" evidence="7">
    <location>
        <begin position="229"/>
        <end position="248"/>
    </location>
</feature>
<feature type="domain" description="Peptidase S54 rhomboid" evidence="8">
    <location>
        <begin position="137"/>
        <end position="276"/>
    </location>
</feature>
<evidence type="ECO:0000256" key="6">
    <source>
        <dbReference type="ARBA" id="ARBA00023136"/>
    </source>
</evidence>
<dbReference type="PANTHER" id="PTHR43731:SF14">
    <property type="entry name" value="PRESENILIN-ASSOCIATED RHOMBOID-LIKE PROTEIN, MITOCHONDRIAL"/>
    <property type="match status" value="1"/>
</dbReference>
<evidence type="ECO:0000256" key="7">
    <source>
        <dbReference type="SAM" id="Phobius"/>
    </source>
</evidence>
<evidence type="ECO:0000256" key="4">
    <source>
        <dbReference type="ARBA" id="ARBA00022801"/>
    </source>
</evidence>
<dbReference type="Pfam" id="PF16733">
    <property type="entry name" value="NRho"/>
    <property type="match status" value="1"/>
</dbReference>
<feature type="transmembrane region" description="Helical" evidence="7">
    <location>
        <begin position="85"/>
        <end position="104"/>
    </location>
</feature>
<dbReference type="Pfam" id="PF01694">
    <property type="entry name" value="Rhomboid"/>
    <property type="match status" value="1"/>
</dbReference>